<name>A0A9W8M9U0_9AGAR</name>
<keyword evidence="3" id="KW-1185">Reference proteome</keyword>
<dbReference type="EMBL" id="JANBPK010001763">
    <property type="protein sequence ID" value="KAJ2920784.1"/>
    <property type="molecule type" value="Genomic_DNA"/>
</dbReference>
<gene>
    <name evidence="2" type="ORF">H1R20_g16311</name>
</gene>
<evidence type="ECO:0000313" key="3">
    <source>
        <dbReference type="Proteomes" id="UP001140091"/>
    </source>
</evidence>
<feature type="non-terminal residue" evidence="2">
    <location>
        <position position="1"/>
    </location>
</feature>
<dbReference type="AlphaFoldDB" id="A0A9W8M9U0"/>
<sequence>MKPIKVWVAGESPGELKSPGLFITQVLQLVTWMHSSKANDILEYPAAQALCSWVGNILSQNYFPALAMQPADVMAVLTNLDTALPEVLPDLDTVPPNLQAHLRLKEETKKPKKVVPRPVKKVSEQAPVKVEKGEPLPKAKRPCNVSPEASRPLRTRSKRLPSPSKASKAKGKQRAISLSECEANSDLESEGKASGNKREILEVISAAANSSFVALDDDDDVDQLVSSPHEDPPPKKLTAKRQGRKVSSVPIIVDEDEEEPSSPRTPTPKPAARAKPKPVVEIPAVPSSSHSIKTAVPREDRILPARAIRVYKALALPSVFLANPEAATLLVMRPELAEPVHDPASSLFPSSLLISLGSLSSVSPVATAFA</sequence>
<dbReference type="Proteomes" id="UP001140091">
    <property type="component" value="Unassembled WGS sequence"/>
</dbReference>
<feature type="compositionally biased region" description="Basic residues" evidence="1">
    <location>
        <begin position="110"/>
        <end position="120"/>
    </location>
</feature>
<evidence type="ECO:0000313" key="2">
    <source>
        <dbReference type="EMBL" id="KAJ2920784.1"/>
    </source>
</evidence>
<accession>A0A9W8M9U0</accession>
<comment type="caution">
    <text evidence="2">The sequence shown here is derived from an EMBL/GenBank/DDBJ whole genome shotgun (WGS) entry which is preliminary data.</text>
</comment>
<feature type="region of interest" description="Disordered" evidence="1">
    <location>
        <begin position="107"/>
        <end position="194"/>
    </location>
</feature>
<protein>
    <submittedName>
        <fullName evidence="2">Uncharacterized protein</fullName>
    </submittedName>
</protein>
<proteinExistence type="predicted"/>
<evidence type="ECO:0000256" key="1">
    <source>
        <dbReference type="SAM" id="MobiDB-lite"/>
    </source>
</evidence>
<reference evidence="2" key="1">
    <citation type="submission" date="2022-06" db="EMBL/GenBank/DDBJ databases">
        <title>Genome Sequence of Candolleomyces eurysporus.</title>
        <authorList>
            <person name="Buettner E."/>
        </authorList>
    </citation>
    <scope>NUCLEOTIDE SEQUENCE</scope>
    <source>
        <strain evidence="2">VTCC 930004</strain>
    </source>
</reference>
<organism evidence="2 3">
    <name type="scientific">Candolleomyces eurysporus</name>
    <dbReference type="NCBI Taxonomy" id="2828524"/>
    <lineage>
        <taxon>Eukaryota</taxon>
        <taxon>Fungi</taxon>
        <taxon>Dikarya</taxon>
        <taxon>Basidiomycota</taxon>
        <taxon>Agaricomycotina</taxon>
        <taxon>Agaricomycetes</taxon>
        <taxon>Agaricomycetidae</taxon>
        <taxon>Agaricales</taxon>
        <taxon>Agaricineae</taxon>
        <taxon>Psathyrellaceae</taxon>
        <taxon>Candolleomyces</taxon>
    </lineage>
</organism>
<feature type="region of interest" description="Disordered" evidence="1">
    <location>
        <begin position="221"/>
        <end position="277"/>
    </location>
</feature>